<proteinExistence type="predicted"/>
<protein>
    <submittedName>
        <fullName evidence="1">Uncharacterized protein</fullName>
    </submittedName>
</protein>
<evidence type="ECO:0000313" key="2">
    <source>
        <dbReference type="Proteomes" id="UP001642484"/>
    </source>
</evidence>
<evidence type="ECO:0000313" key="1">
    <source>
        <dbReference type="EMBL" id="CAK9068176.1"/>
    </source>
</evidence>
<sequence length="135" mass="15091">MGTVCCVEDPSETAGSKFWLKCSFAVAFCFVFMSRTSSKIDLDERESAAFDGEPARGLLEGLKGHWTRKEDRMSLGIISGNSMVWEAAYKHKPSPLWEVSGDQIKMSLGGEEHLGRASLKDSEIVWEDGEVWIRK</sequence>
<keyword evidence="2" id="KW-1185">Reference proteome</keyword>
<accession>A0ABP0NX71</accession>
<name>A0ABP0NX71_9DINO</name>
<comment type="caution">
    <text evidence="1">The sequence shown here is derived from an EMBL/GenBank/DDBJ whole genome shotgun (WGS) entry which is preliminary data.</text>
</comment>
<dbReference type="Proteomes" id="UP001642484">
    <property type="component" value="Unassembled WGS sequence"/>
</dbReference>
<organism evidence="1 2">
    <name type="scientific">Durusdinium trenchii</name>
    <dbReference type="NCBI Taxonomy" id="1381693"/>
    <lineage>
        <taxon>Eukaryota</taxon>
        <taxon>Sar</taxon>
        <taxon>Alveolata</taxon>
        <taxon>Dinophyceae</taxon>
        <taxon>Suessiales</taxon>
        <taxon>Symbiodiniaceae</taxon>
        <taxon>Durusdinium</taxon>
    </lineage>
</organism>
<dbReference type="EMBL" id="CAXAMN010022306">
    <property type="protein sequence ID" value="CAK9068176.1"/>
    <property type="molecule type" value="Genomic_DNA"/>
</dbReference>
<gene>
    <name evidence="1" type="ORF">CCMP2556_LOCUS33475</name>
</gene>
<reference evidence="1 2" key="1">
    <citation type="submission" date="2024-02" db="EMBL/GenBank/DDBJ databases">
        <authorList>
            <person name="Chen Y."/>
            <person name="Shah S."/>
            <person name="Dougan E. K."/>
            <person name="Thang M."/>
            <person name="Chan C."/>
        </authorList>
    </citation>
    <scope>NUCLEOTIDE SEQUENCE [LARGE SCALE GENOMIC DNA]</scope>
</reference>